<evidence type="ECO:0000259" key="2">
    <source>
        <dbReference type="PROSITE" id="PS50181"/>
    </source>
</evidence>
<dbReference type="PANTHER" id="PTHR47744">
    <property type="entry name" value="OS05G0526300 PROTEIN"/>
    <property type="match status" value="1"/>
</dbReference>
<sequence>MPVRRRMPHQRLVERRQENGIVKRYKEMGIAAALSRPWDYPTACRELAELLRHGYAGLPKAAKALVASDVLTAFRLLPDVHTGYALPAANGLLQAVEVSLPKQKKSQAISEFKCSVVAHKRRARVQQEPGPPHIPHDVLVHIFSFLDMRSLVAAGLVCWSWNSSANDNQLWKMNYSIFFSICDVSSNSIPVSSGVQNSDGLLVQNSTDPVSGDSSLNWKEVFHNKRAEYILWSSASNKAVCRQCQAIIWLSNLTCAAPHQCPNKNEKDGVKLTPLLPSTVTGYILNSHGRLSSSSDSDDTDSDSEDNTSRRFWSCHLD</sequence>
<dbReference type="SUPFAM" id="SSF81383">
    <property type="entry name" value="F-box domain"/>
    <property type="match status" value="1"/>
</dbReference>
<dbReference type="OrthoDB" id="10257471at2759"/>
<dbReference type="ExpressionAtlas" id="I1HHD8">
    <property type="expression patterns" value="baseline"/>
</dbReference>
<proteinExistence type="predicted"/>
<evidence type="ECO:0000313" key="4">
    <source>
        <dbReference type="EnsemblPlants" id="KQK05290"/>
    </source>
</evidence>
<dbReference type="InterPro" id="IPR057039">
    <property type="entry name" value="At5g52880_ARM"/>
</dbReference>
<dbReference type="Pfam" id="PF24104">
    <property type="entry name" value="At5g52880_ARM"/>
    <property type="match status" value="1"/>
</dbReference>
<organism evidence="3">
    <name type="scientific">Brachypodium distachyon</name>
    <name type="common">Purple false brome</name>
    <name type="synonym">Trachynia distachya</name>
    <dbReference type="NCBI Taxonomy" id="15368"/>
    <lineage>
        <taxon>Eukaryota</taxon>
        <taxon>Viridiplantae</taxon>
        <taxon>Streptophyta</taxon>
        <taxon>Embryophyta</taxon>
        <taxon>Tracheophyta</taxon>
        <taxon>Spermatophyta</taxon>
        <taxon>Magnoliopsida</taxon>
        <taxon>Liliopsida</taxon>
        <taxon>Poales</taxon>
        <taxon>Poaceae</taxon>
        <taxon>BOP clade</taxon>
        <taxon>Pooideae</taxon>
        <taxon>Stipodae</taxon>
        <taxon>Brachypodieae</taxon>
        <taxon>Brachypodium</taxon>
    </lineage>
</organism>
<name>I1HHD8_BRADI</name>
<dbReference type="SMART" id="SM00256">
    <property type="entry name" value="FBOX"/>
    <property type="match status" value="1"/>
</dbReference>
<dbReference type="EnsemblPlants" id="KQK05290">
    <property type="protein sequence ID" value="KQK05290"/>
    <property type="gene ID" value="BRADI_2g19240v3"/>
</dbReference>
<reference evidence="4" key="3">
    <citation type="submission" date="2018-08" db="UniProtKB">
        <authorList>
            <consortium name="EnsemblPlants"/>
        </authorList>
    </citation>
    <scope>IDENTIFICATION</scope>
    <source>
        <strain evidence="4">cv. Bd21</strain>
    </source>
</reference>
<dbReference type="PANTHER" id="PTHR47744:SF1">
    <property type="entry name" value="OS05G0526300 PROTEIN"/>
    <property type="match status" value="1"/>
</dbReference>
<feature type="domain" description="F-box" evidence="2">
    <location>
        <begin position="134"/>
        <end position="174"/>
    </location>
</feature>
<dbReference type="eggNOG" id="ENOG502QWBT">
    <property type="taxonomic scope" value="Eukaryota"/>
</dbReference>
<dbReference type="RefSeq" id="XP_003568064.1">
    <property type="nucleotide sequence ID" value="XM_003568016.4"/>
</dbReference>
<dbReference type="FunCoup" id="I1HHD8">
    <property type="interactions" value="1654"/>
</dbReference>
<dbReference type="Gramene" id="KQK05290">
    <property type="protein sequence ID" value="KQK05290"/>
    <property type="gene ID" value="BRADI_2g19240v3"/>
</dbReference>
<dbReference type="EMBL" id="CM000881">
    <property type="protein sequence ID" value="KQK05290.1"/>
    <property type="molecule type" value="Genomic_DNA"/>
</dbReference>
<evidence type="ECO:0000313" key="3">
    <source>
        <dbReference type="EMBL" id="KQK05290.1"/>
    </source>
</evidence>
<feature type="compositionally biased region" description="Acidic residues" evidence="1">
    <location>
        <begin position="296"/>
        <end position="306"/>
    </location>
</feature>
<dbReference type="AlphaFoldDB" id="I1HHD8"/>
<dbReference type="Proteomes" id="UP000008810">
    <property type="component" value="Chromosome 2"/>
</dbReference>
<gene>
    <name evidence="4" type="primary">LOC100846708</name>
    <name evidence="3" type="ORF">BRADI_2g19240v3</name>
</gene>
<dbReference type="STRING" id="15368.I1HHD8"/>
<protein>
    <recommendedName>
        <fullName evidence="2">F-box domain-containing protein</fullName>
    </recommendedName>
</protein>
<feature type="region of interest" description="Disordered" evidence="1">
    <location>
        <begin position="290"/>
        <end position="318"/>
    </location>
</feature>
<dbReference type="Pfam" id="PF12937">
    <property type="entry name" value="F-box-like"/>
    <property type="match status" value="1"/>
</dbReference>
<reference evidence="3" key="2">
    <citation type="submission" date="2017-06" db="EMBL/GenBank/DDBJ databases">
        <title>WGS assembly of Brachypodium distachyon.</title>
        <authorList>
            <consortium name="The International Brachypodium Initiative"/>
            <person name="Lucas S."/>
            <person name="Harmon-Smith M."/>
            <person name="Lail K."/>
            <person name="Tice H."/>
            <person name="Grimwood J."/>
            <person name="Bruce D."/>
            <person name="Barry K."/>
            <person name="Shu S."/>
            <person name="Lindquist E."/>
            <person name="Wang M."/>
            <person name="Pitluck S."/>
            <person name="Vogel J.P."/>
            <person name="Garvin D.F."/>
            <person name="Mockler T.C."/>
            <person name="Schmutz J."/>
            <person name="Rokhsar D."/>
            <person name="Bevan M.W."/>
        </authorList>
    </citation>
    <scope>NUCLEOTIDE SEQUENCE</scope>
    <source>
        <strain evidence="3">Bd21</strain>
    </source>
</reference>
<dbReference type="PROSITE" id="PS50181">
    <property type="entry name" value="FBOX"/>
    <property type="match status" value="1"/>
</dbReference>
<dbReference type="GeneID" id="100846708"/>
<evidence type="ECO:0000256" key="1">
    <source>
        <dbReference type="SAM" id="MobiDB-lite"/>
    </source>
</evidence>
<reference evidence="3 4" key="1">
    <citation type="journal article" date="2010" name="Nature">
        <title>Genome sequencing and analysis of the model grass Brachypodium distachyon.</title>
        <authorList>
            <consortium name="International Brachypodium Initiative"/>
        </authorList>
    </citation>
    <scope>NUCLEOTIDE SEQUENCE [LARGE SCALE GENOMIC DNA]</scope>
    <source>
        <strain evidence="3 4">Bd21</strain>
    </source>
</reference>
<dbReference type="InterPro" id="IPR036047">
    <property type="entry name" value="F-box-like_dom_sf"/>
</dbReference>
<dbReference type="OMA" id="LWAYPRR"/>
<evidence type="ECO:0000313" key="5">
    <source>
        <dbReference type="Proteomes" id="UP000008810"/>
    </source>
</evidence>
<dbReference type="InterPro" id="IPR001810">
    <property type="entry name" value="F-box_dom"/>
</dbReference>
<accession>I1HHD8</accession>
<dbReference type="KEGG" id="bdi:100846708"/>
<keyword evidence="5" id="KW-1185">Reference proteome</keyword>
<dbReference type="Gene3D" id="1.20.1280.50">
    <property type="match status" value="1"/>
</dbReference>